<dbReference type="Proteomes" id="UP000510821">
    <property type="component" value="Chromosome"/>
</dbReference>
<organism evidence="2 3">
    <name type="scientific">Fermentimicrarchaeum limneticum</name>
    <dbReference type="NCBI Taxonomy" id="2795018"/>
    <lineage>
        <taxon>Archaea</taxon>
        <taxon>Candidatus Micrarchaeota</taxon>
        <taxon>Candidatus Fermentimicrarchaeales</taxon>
        <taxon>Candidatus Fermentimicrarchaeaceae</taxon>
        <taxon>Candidatus Fermentimicrarchaeum</taxon>
    </lineage>
</organism>
<sequence length="137" mass="14133">MVGAKLAMLLSAVLFVFVSASTTGNAPTEMSQLLCDFKILVVGILPTIALILFLLSPFAIGLGIVALIAAYLLHRKNNPEEKVDFMKFGSLPTVLKVGVAALALGLLTPIMGVLCIALAVVLPILVGMVAGTATPAC</sequence>
<gene>
    <name evidence="2" type="ORF">Sv326_1252</name>
</gene>
<dbReference type="EMBL" id="CP058998">
    <property type="protein sequence ID" value="QLJ53427.1"/>
    <property type="molecule type" value="Genomic_DNA"/>
</dbReference>
<keyword evidence="1" id="KW-0812">Transmembrane</keyword>
<proteinExistence type="predicted"/>
<accession>A0A7D5XQD2</accession>
<keyword evidence="1" id="KW-1133">Transmembrane helix</keyword>
<feature type="transmembrane region" description="Helical" evidence="1">
    <location>
        <begin position="44"/>
        <end position="73"/>
    </location>
</feature>
<feature type="transmembrane region" description="Helical" evidence="1">
    <location>
        <begin position="85"/>
        <end position="104"/>
    </location>
</feature>
<evidence type="ECO:0000313" key="3">
    <source>
        <dbReference type="Proteomes" id="UP000510821"/>
    </source>
</evidence>
<protein>
    <submittedName>
        <fullName evidence="2">Uncharacterized protein</fullName>
    </submittedName>
</protein>
<evidence type="ECO:0000313" key="2">
    <source>
        <dbReference type="EMBL" id="QLJ53427.1"/>
    </source>
</evidence>
<dbReference type="AlphaFoldDB" id="A0A7D5XQD2"/>
<feature type="transmembrane region" description="Helical" evidence="1">
    <location>
        <begin position="110"/>
        <end position="133"/>
    </location>
</feature>
<keyword evidence="1" id="KW-0472">Membrane</keyword>
<reference evidence="3" key="1">
    <citation type="submission" date="2020-07" db="EMBL/GenBank/DDBJ databases">
        <title>Metabolic diversity and evolutionary history of the archaeal phylum ###Micrarchaeota### uncovered from a freshwater lake metagenome.</title>
        <authorList>
            <person name="Kadnikov V.V."/>
            <person name="Savvichev A.S."/>
            <person name="Mardanov A.V."/>
            <person name="Beletsky A.V."/>
            <person name="Chupakov A.V."/>
            <person name="Kokryatskaya N.M."/>
            <person name="Pimenov N.V."/>
            <person name="Ravin N.V."/>
        </authorList>
    </citation>
    <scope>NUCLEOTIDE SEQUENCE [LARGE SCALE GENOMIC DNA]</scope>
</reference>
<dbReference type="KEGG" id="flt:Sv326_1252"/>
<evidence type="ECO:0000256" key="1">
    <source>
        <dbReference type="SAM" id="Phobius"/>
    </source>
</evidence>
<name>A0A7D5XQD2_FERL1</name>